<dbReference type="EMBL" id="JARKIB010000025">
    <property type="protein sequence ID" value="KAJ7765628.1"/>
    <property type="molecule type" value="Genomic_DNA"/>
</dbReference>
<gene>
    <name evidence="1" type="ORF">B0H16DRAFT_1454198</name>
</gene>
<name>A0AAD7JLV9_9AGAR</name>
<sequence length="266" mass="29311">MVKLLLENKPYEADCVWDGVGTAVLVAGLIQNKSLFGLLKGKGLQVDVSAAVMIPHAEANWCYLCVLVQQDLADWCHSPHPIGFGKCYCNNPPWRRLTSAICLLSQQELADKVLFASSSNRKLTGAVGLLIQQLLTSVIFLLTQQSRVSAAVSILMEKADWCCSSTCPTEMLFTSLSNSWADQCHLPPALTAMPFASSDSNLTYCWHIKHERLTSPPLLGQPIEWIIRRHSSLLENFDSWTNGGKTDARKVAKSTSMQAMSNLSQV</sequence>
<keyword evidence="2" id="KW-1185">Reference proteome</keyword>
<dbReference type="Proteomes" id="UP001215598">
    <property type="component" value="Unassembled WGS sequence"/>
</dbReference>
<reference evidence="1" key="1">
    <citation type="submission" date="2023-03" db="EMBL/GenBank/DDBJ databases">
        <title>Massive genome expansion in bonnet fungi (Mycena s.s.) driven by repeated elements and novel gene families across ecological guilds.</title>
        <authorList>
            <consortium name="Lawrence Berkeley National Laboratory"/>
            <person name="Harder C.B."/>
            <person name="Miyauchi S."/>
            <person name="Viragh M."/>
            <person name="Kuo A."/>
            <person name="Thoen E."/>
            <person name="Andreopoulos B."/>
            <person name="Lu D."/>
            <person name="Skrede I."/>
            <person name="Drula E."/>
            <person name="Henrissat B."/>
            <person name="Morin E."/>
            <person name="Kohler A."/>
            <person name="Barry K."/>
            <person name="LaButti K."/>
            <person name="Morin E."/>
            <person name="Salamov A."/>
            <person name="Lipzen A."/>
            <person name="Mereny Z."/>
            <person name="Hegedus B."/>
            <person name="Baldrian P."/>
            <person name="Stursova M."/>
            <person name="Weitz H."/>
            <person name="Taylor A."/>
            <person name="Grigoriev I.V."/>
            <person name="Nagy L.G."/>
            <person name="Martin F."/>
            <person name="Kauserud H."/>
        </authorList>
    </citation>
    <scope>NUCLEOTIDE SEQUENCE</scope>
    <source>
        <strain evidence="1">CBHHK182m</strain>
    </source>
</reference>
<organism evidence="1 2">
    <name type="scientific">Mycena metata</name>
    <dbReference type="NCBI Taxonomy" id="1033252"/>
    <lineage>
        <taxon>Eukaryota</taxon>
        <taxon>Fungi</taxon>
        <taxon>Dikarya</taxon>
        <taxon>Basidiomycota</taxon>
        <taxon>Agaricomycotina</taxon>
        <taxon>Agaricomycetes</taxon>
        <taxon>Agaricomycetidae</taxon>
        <taxon>Agaricales</taxon>
        <taxon>Marasmiineae</taxon>
        <taxon>Mycenaceae</taxon>
        <taxon>Mycena</taxon>
    </lineage>
</organism>
<proteinExistence type="predicted"/>
<comment type="caution">
    <text evidence="1">The sequence shown here is derived from an EMBL/GenBank/DDBJ whole genome shotgun (WGS) entry which is preliminary data.</text>
</comment>
<dbReference type="AlphaFoldDB" id="A0AAD7JLV9"/>
<protein>
    <submittedName>
        <fullName evidence="1">Uncharacterized protein</fullName>
    </submittedName>
</protein>
<evidence type="ECO:0000313" key="2">
    <source>
        <dbReference type="Proteomes" id="UP001215598"/>
    </source>
</evidence>
<evidence type="ECO:0000313" key="1">
    <source>
        <dbReference type="EMBL" id="KAJ7765628.1"/>
    </source>
</evidence>
<accession>A0AAD7JLV9</accession>